<organism evidence="1 2">
    <name type="scientific">Penicillium antarcticum</name>
    <dbReference type="NCBI Taxonomy" id="416450"/>
    <lineage>
        <taxon>Eukaryota</taxon>
        <taxon>Fungi</taxon>
        <taxon>Dikarya</taxon>
        <taxon>Ascomycota</taxon>
        <taxon>Pezizomycotina</taxon>
        <taxon>Eurotiomycetes</taxon>
        <taxon>Eurotiomycetidae</taxon>
        <taxon>Eurotiales</taxon>
        <taxon>Aspergillaceae</taxon>
        <taxon>Penicillium</taxon>
    </lineage>
</organism>
<dbReference type="AlphaFoldDB" id="A0A1V6PWZ5"/>
<accession>A0A1V6PWZ5</accession>
<keyword evidence="2" id="KW-1185">Reference proteome</keyword>
<sequence>MATPATLEVTMPSTKAVSRTHYLNYLQELNPEQAGDPISPFTMRSS</sequence>
<gene>
    <name evidence="1" type="ORF">PENANT_c026G01285</name>
</gene>
<reference evidence="2" key="1">
    <citation type="journal article" date="2017" name="Nat. Microbiol.">
        <title>Global analysis of biosynthetic gene clusters reveals vast potential of secondary metabolite production in Penicillium species.</title>
        <authorList>
            <person name="Nielsen J.C."/>
            <person name="Grijseels S."/>
            <person name="Prigent S."/>
            <person name="Ji B."/>
            <person name="Dainat J."/>
            <person name="Nielsen K.F."/>
            <person name="Frisvad J.C."/>
            <person name="Workman M."/>
            <person name="Nielsen J."/>
        </authorList>
    </citation>
    <scope>NUCLEOTIDE SEQUENCE [LARGE SCALE GENOMIC DNA]</scope>
    <source>
        <strain evidence="2">IBT 31811</strain>
    </source>
</reference>
<evidence type="ECO:0000313" key="1">
    <source>
        <dbReference type="EMBL" id="OQD81544.1"/>
    </source>
</evidence>
<dbReference type="EMBL" id="MDYN01000026">
    <property type="protein sequence ID" value="OQD81544.1"/>
    <property type="molecule type" value="Genomic_DNA"/>
</dbReference>
<protein>
    <submittedName>
        <fullName evidence="1">Uncharacterized protein</fullName>
    </submittedName>
</protein>
<evidence type="ECO:0000313" key="2">
    <source>
        <dbReference type="Proteomes" id="UP000191672"/>
    </source>
</evidence>
<name>A0A1V6PWZ5_9EURO</name>
<dbReference type="Proteomes" id="UP000191672">
    <property type="component" value="Unassembled WGS sequence"/>
</dbReference>
<proteinExistence type="predicted"/>
<comment type="caution">
    <text evidence="1">The sequence shown here is derived from an EMBL/GenBank/DDBJ whole genome shotgun (WGS) entry which is preliminary data.</text>
</comment>